<keyword evidence="3" id="KW-1185">Reference proteome</keyword>
<name>A0ABU6DTV6_9GAMM</name>
<protein>
    <recommendedName>
        <fullName evidence="4">Ribbon-helix-helix protein, CopG family</fullName>
    </recommendedName>
</protein>
<proteinExistence type="predicted"/>
<sequence length="107" mass="11985">MSKEKLTESITLKCTDAEKLKLERIARARKQTLSELMRSAGIGVILEVEELLHCLQMPFDLTTDTADTRNTAEPFDLVPTPSPKVQAQKKPNCRNQLSLICQSTAKQ</sequence>
<dbReference type="Proteomes" id="UP001339883">
    <property type="component" value="Unassembled WGS sequence"/>
</dbReference>
<dbReference type="RefSeq" id="WP_325775667.1">
    <property type="nucleotide sequence ID" value="NZ_VTDN01000007.1"/>
</dbReference>
<dbReference type="EMBL" id="VTDN01000007">
    <property type="protein sequence ID" value="MEB5477286.1"/>
    <property type="molecule type" value="Genomic_DNA"/>
</dbReference>
<evidence type="ECO:0000313" key="2">
    <source>
        <dbReference type="EMBL" id="MEB5477286.1"/>
    </source>
</evidence>
<reference evidence="2 3" key="1">
    <citation type="submission" date="2019-08" db="EMBL/GenBank/DDBJ databases">
        <title>Five species of Acinetobacter isolated from floral nectar and animal pollinators.</title>
        <authorList>
            <person name="Hendry T.A."/>
        </authorList>
    </citation>
    <scope>NUCLEOTIDE SEQUENCE [LARGE SCALE GENOMIC DNA]</scope>
    <source>
        <strain evidence="2 3">MD18.27</strain>
    </source>
</reference>
<organism evidence="2 3">
    <name type="scientific">Acinetobacter pollinis</name>
    <dbReference type="NCBI Taxonomy" id="2605270"/>
    <lineage>
        <taxon>Bacteria</taxon>
        <taxon>Pseudomonadati</taxon>
        <taxon>Pseudomonadota</taxon>
        <taxon>Gammaproteobacteria</taxon>
        <taxon>Moraxellales</taxon>
        <taxon>Moraxellaceae</taxon>
        <taxon>Acinetobacter</taxon>
    </lineage>
</organism>
<comment type="caution">
    <text evidence="2">The sequence shown here is derived from an EMBL/GenBank/DDBJ whole genome shotgun (WGS) entry which is preliminary data.</text>
</comment>
<feature type="region of interest" description="Disordered" evidence="1">
    <location>
        <begin position="65"/>
        <end position="89"/>
    </location>
</feature>
<evidence type="ECO:0000256" key="1">
    <source>
        <dbReference type="SAM" id="MobiDB-lite"/>
    </source>
</evidence>
<evidence type="ECO:0000313" key="3">
    <source>
        <dbReference type="Proteomes" id="UP001339883"/>
    </source>
</evidence>
<gene>
    <name evidence="2" type="ORF">I2F25_09570</name>
</gene>
<accession>A0ABU6DTV6</accession>
<evidence type="ECO:0008006" key="4">
    <source>
        <dbReference type="Google" id="ProtNLM"/>
    </source>
</evidence>